<dbReference type="CDD" id="cd00609">
    <property type="entry name" value="AAT_like"/>
    <property type="match status" value="1"/>
</dbReference>
<sequence length="352" mass="39499">MKPELKNLKAYQASVPNCRIRLDANESPFPVPSKIRKLVIKEASFLSFNRYPDPSAAELKKAISKKLNTPVNSILLGNGSDEIISYIISAFGNSGGKVLFPVPTFAMYKIISISHGQKPVEIPLTKEFDIDIRAFKKKLSAKGTKIIFLSYPNNPTGKCFSGKAIFEILKDSSSIVVIDEAYSDFSDRSFLSHIKKYKNLIILKTLSKIGMSSLRIGMALANRDVIETLEKVRLPYNLNSFTQAAAKIFLDNFSLLNKQIRTTIAERDFLFMEMKKNNGILPYPSDANFILFKTKNDNSTVYNKLIKEDIAVRCFTGNQSLNNCLRVTVGTPEENRKFLTALKKVINKKSGE</sequence>
<evidence type="ECO:0000256" key="5">
    <source>
        <dbReference type="ARBA" id="ARBA00022605"/>
    </source>
</evidence>
<keyword evidence="4 9" id="KW-0032">Aminotransferase</keyword>
<protein>
    <recommendedName>
        <fullName evidence="9">Histidinol-phosphate aminotransferase</fullName>
        <ecNumber evidence="9">2.6.1.9</ecNumber>
    </recommendedName>
    <alternativeName>
        <fullName evidence="9">Imidazole acetol-phosphate transaminase</fullName>
    </alternativeName>
</protein>
<keyword evidence="8 9" id="KW-0368">Histidine biosynthesis</keyword>
<dbReference type="PANTHER" id="PTHR42885:SF2">
    <property type="entry name" value="HISTIDINOL-PHOSPHATE AMINOTRANSFERASE"/>
    <property type="match status" value="1"/>
</dbReference>
<comment type="pathway">
    <text evidence="9">Amino-acid biosynthesis; L-histidine biosynthesis; L-histidine from 5-phospho-alpha-D-ribose 1-diphosphate: step 7/9.</text>
</comment>
<dbReference type="InterPro" id="IPR004839">
    <property type="entry name" value="Aminotransferase_I/II_large"/>
</dbReference>
<dbReference type="Proteomes" id="UP000178082">
    <property type="component" value="Unassembled WGS sequence"/>
</dbReference>
<evidence type="ECO:0000259" key="10">
    <source>
        <dbReference type="Pfam" id="PF00155"/>
    </source>
</evidence>
<evidence type="ECO:0000313" key="12">
    <source>
        <dbReference type="Proteomes" id="UP000178082"/>
    </source>
</evidence>
<comment type="subunit">
    <text evidence="3 9">Homodimer.</text>
</comment>
<evidence type="ECO:0000256" key="1">
    <source>
        <dbReference type="ARBA" id="ARBA00001933"/>
    </source>
</evidence>
<comment type="cofactor">
    <cofactor evidence="1 9">
        <name>pyridoxal 5'-phosphate</name>
        <dbReference type="ChEBI" id="CHEBI:597326"/>
    </cofactor>
</comment>
<dbReference type="Gene3D" id="3.40.640.10">
    <property type="entry name" value="Type I PLP-dependent aspartate aminotransferase-like (Major domain)"/>
    <property type="match status" value="1"/>
</dbReference>
<evidence type="ECO:0000256" key="9">
    <source>
        <dbReference type="HAMAP-Rule" id="MF_01023"/>
    </source>
</evidence>
<dbReference type="Pfam" id="PF00155">
    <property type="entry name" value="Aminotran_1_2"/>
    <property type="match status" value="1"/>
</dbReference>
<organism evidence="11 12">
    <name type="scientific">Candidatus Schekmanbacteria bacterium RIFCSPLOWO2_12_FULL_38_15</name>
    <dbReference type="NCBI Taxonomy" id="1817883"/>
    <lineage>
        <taxon>Bacteria</taxon>
        <taxon>Candidatus Schekmaniibacteriota</taxon>
    </lineage>
</organism>
<dbReference type="EC" id="2.6.1.9" evidence="9"/>
<comment type="caution">
    <text evidence="11">The sequence shown here is derived from an EMBL/GenBank/DDBJ whole genome shotgun (WGS) entry which is preliminary data.</text>
</comment>
<evidence type="ECO:0000256" key="3">
    <source>
        <dbReference type="ARBA" id="ARBA00011738"/>
    </source>
</evidence>
<dbReference type="Gene3D" id="3.90.1150.10">
    <property type="entry name" value="Aspartate Aminotransferase, domain 1"/>
    <property type="match status" value="1"/>
</dbReference>
<dbReference type="HAMAP" id="MF_01023">
    <property type="entry name" value="HisC_aminotrans_2"/>
    <property type="match status" value="1"/>
</dbReference>
<evidence type="ECO:0000256" key="4">
    <source>
        <dbReference type="ARBA" id="ARBA00022576"/>
    </source>
</evidence>
<keyword evidence="7 9" id="KW-0663">Pyridoxal phosphate</keyword>
<reference evidence="11 12" key="1">
    <citation type="journal article" date="2016" name="Nat. Commun.">
        <title>Thousands of microbial genomes shed light on interconnected biogeochemical processes in an aquifer system.</title>
        <authorList>
            <person name="Anantharaman K."/>
            <person name="Brown C.T."/>
            <person name="Hug L.A."/>
            <person name="Sharon I."/>
            <person name="Castelle C.J."/>
            <person name="Probst A.J."/>
            <person name="Thomas B.C."/>
            <person name="Singh A."/>
            <person name="Wilkins M.J."/>
            <person name="Karaoz U."/>
            <person name="Brodie E.L."/>
            <person name="Williams K.H."/>
            <person name="Hubbard S.S."/>
            <person name="Banfield J.F."/>
        </authorList>
    </citation>
    <scope>NUCLEOTIDE SEQUENCE [LARGE SCALE GENOMIC DNA]</scope>
</reference>
<dbReference type="NCBIfam" id="TIGR01141">
    <property type="entry name" value="hisC"/>
    <property type="match status" value="1"/>
</dbReference>
<dbReference type="InterPro" id="IPR015421">
    <property type="entry name" value="PyrdxlP-dep_Trfase_major"/>
</dbReference>
<comment type="catalytic activity">
    <reaction evidence="9">
        <text>L-histidinol phosphate + 2-oxoglutarate = 3-(imidazol-4-yl)-2-oxopropyl phosphate + L-glutamate</text>
        <dbReference type="Rhea" id="RHEA:23744"/>
        <dbReference type="ChEBI" id="CHEBI:16810"/>
        <dbReference type="ChEBI" id="CHEBI:29985"/>
        <dbReference type="ChEBI" id="CHEBI:57766"/>
        <dbReference type="ChEBI" id="CHEBI:57980"/>
        <dbReference type="EC" id="2.6.1.9"/>
    </reaction>
</comment>
<evidence type="ECO:0000313" key="11">
    <source>
        <dbReference type="EMBL" id="OGL51934.1"/>
    </source>
</evidence>
<dbReference type="AlphaFoldDB" id="A0A1F7SFB9"/>
<name>A0A1F7SFB9_9BACT</name>
<dbReference type="InterPro" id="IPR015422">
    <property type="entry name" value="PyrdxlP-dep_Trfase_small"/>
</dbReference>
<keyword evidence="6 9" id="KW-0808">Transferase</keyword>
<dbReference type="InterPro" id="IPR005861">
    <property type="entry name" value="HisP_aminotrans"/>
</dbReference>
<dbReference type="GO" id="GO:0004400">
    <property type="term" value="F:histidinol-phosphate transaminase activity"/>
    <property type="evidence" value="ECO:0007669"/>
    <property type="project" value="UniProtKB-UniRule"/>
</dbReference>
<feature type="domain" description="Aminotransferase class I/classII large" evidence="10">
    <location>
        <begin position="20"/>
        <end position="342"/>
    </location>
</feature>
<keyword evidence="5 9" id="KW-0028">Amino-acid biosynthesis</keyword>
<feature type="modified residue" description="N6-(pyridoxal phosphate)lysine" evidence="9">
    <location>
        <position position="208"/>
    </location>
</feature>
<dbReference type="UniPathway" id="UPA00031">
    <property type="reaction ID" value="UER00012"/>
</dbReference>
<dbReference type="STRING" id="1817883.A3G31_09765"/>
<dbReference type="PANTHER" id="PTHR42885">
    <property type="entry name" value="HISTIDINOL-PHOSPHATE AMINOTRANSFERASE-RELATED"/>
    <property type="match status" value="1"/>
</dbReference>
<evidence type="ECO:0000256" key="8">
    <source>
        <dbReference type="ARBA" id="ARBA00023102"/>
    </source>
</evidence>
<dbReference type="SUPFAM" id="SSF53383">
    <property type="entry name" value="PLP-dependent transferases"/>
    <property type="match status" value="1"/>
</dbReference>
<dbReference type="GO" id="GO:0000105">
    <property type="term" value="P:L-histidine biosynthetic process"/>
    <property type="evidence" value="ECO:0007669"/>
    <property type="project" value="UniProtKB-UniRule"/>
</dbReference>
<accession>A0A1F7SFB9</accession>
<gene>
    <name evidence="9" type="primary">hisC</name>
    <name evidence="11" type="ORF">A3G31_09765</name>
</gene>
<dbReference type="EMBL" id="MGDI01000035">
    <property type="protein sequence ID" value="OGL51934.1"/>
    <property type="molecule type" value="Genomic_DNA"/>
</dbReference>
<evidence type="ECO:0000256" key="7">
    <source>
        <dbReference type="ARBA" id="ARBA00022898"/>
    </source>
</evidence>
<dbReference type="InterPro" id="IPR015424">
    <property type="entry name" value="PyrdxlP-dep_Trfase"/>
</dbReference>
<proteinExistence type="inferred from homology"/>
<evidence type="ECO:0000256" key="6">
    <source>
        <dbReference type="ARBA" id="ARBA00022679"/>
    </source>
</evidence>
<evidence type="ECO:0000256" key="2">
    <source>
        <dbReference type="ARBA" id="ARBA00007970"/>
    </source>
</evidence>
<dbReference type="GO" id="GO:0030170">
    <property type="term" value="F:pyridoxal phosphate binding"/>
    <property type="evidence" value="ECO:0007669"/>
    <property type="project" value="InterPro"/>
</dbReference>
<comment type="similarity">
    <text evidence="2 9">Belongs to the class-II pyridoxal-phosphate-dependent aminotransferase family. Histidinol-phosphate aminotransferase subfamily.</text>
</comment>